<comment type="caution">
    <text evidence="2">The sequence shown here is derived from an EMBL/GenBank/DDBJ whole genome shotgun (WGS) entry which is preliminary data.</text>
</comment>
<sequence>MAAAANILARCGSAAAGVELPSPESRSEAVGLSRTRINTAAARPTSFARVARKPRTSSRKAAINVQDHSNPHSADMTITGLEWVRMVVPRYLKEGFGSAKSGCP</sequence>
<accession>A0ABN9TFE7</accession>
<reference evidence="2" key="1">
    <citation type="submission" date="2023-10" db="EMBL/GenBank/DDBJ databases">
        <authorList>
            <person name="Chen Y."/>
            <person name="Shah S."/>
            <person name="Dougan E. K."/>
            <person name="Thang M."/>
            <person name="Chan C."/>
        </authorList>
    </citation>
    <scope>NUCLEOTIDE SEQUENCE [LARGE SCALE GENOMIC DNA]</scope>
</reference>
<proteinExistence type="predicted"/>
<evidence type="ECO:0000313" key="2">
    <source>
        <dbReference type="EMBL" id="CAK0844526.1"/>
    </source>
</evidence>
<gene>
    <name evidence="2" type="ORF">PCOR1329_LOCUS38602</name>
</gene>
<organism evidence="2 3">
    <name type="scientific">Prorocentrum cordatum</name>
    <dbReference type="NCBI Taxonomy" id="2364126"/>
    <lineage>
        <taxon>Eukaryota</taxon>
        <taxon>Sar</taxon>
        <taxon>Alveolata</taxon>
        <taxon>Dinophyceae</taxon>
        <taxon>Prorocentrales</taxon>
        <taxon>Prorocentraceae</taxon>
        <taxon>Prorocentrum</taxon>
    </lineage>
</organism>
<dbReference type="EMBL" id="CAUYUJ010014671">
    <property type="protein sequence ID" value="CAK0844526.1"/>
    <property type="molecule type" value="Genomic_DNA"/>
</dbReference>
<feature type="region of interest" description="Disordered" evidence="1">
    <location>
        <begin position="45"/>
        <end position="74"/>
    </location>
</feature>
<protein>
    <submittedName>
        <fullName evidence="2">Uncharacterized protein</fullName>
    </submittedName>
</protein>
<evidence type="ECO:0000313" key="3">
    <source>
        <dbReference type="Proteomes" id="UP001189429"/>
    </source>
</evidence>
<evidence type="ECO:0000256" key="1">
    <source>
        <dbReference type="SAM" id="MobiDB-lite"/>
    </source>
</evidence>
<dbReference type="Proteomes" id="UP001189429">
    <property type="component" value="Unassembled WGS sequence"/>
</dbReference>
<name>A0ABN9TFE7_9DINO</name>
<keyword evidence="3" id="KW-1185">Reference proteome</keyword>